<evidence type="ECO:0000313" key="3">
    <source>
        <dbReference type="EMBL" id="CAK1579367.1"/>
    </source>
</evidence>
<dbReference type="SUPFAM" id="SSF52047">
    <property type="entry name" value="RNI-like"/>
    <property type="match status" value="1"/>
</dbReference>
<dbReference type="InterPro" id="IPR006553">
    <property type="entry name" value="Leu-rich_rpt_Cys-con_subtyp"/>
</dbReference>
<dbReference type="InterPro" id="IPR032675">
    <property type="entry name" value="LRR_dom_sf"/>
</dbReference>
<dbReference type="SUPFAM" id="SSF81383">
    <property type="entry name" value="F-box domain"/>
    <property type="match status" value="1"/>
</dbReference>
<dbReference type="Pfam" id="PF12937">
    <property type="entry name" value="F-box-like"/>
    <property type="match status" value="1"/>
</dbReference>
<dbReference type="AlphaFoldDB" id="A0AAV1KBR2"/>
<dbReference type="SMART" id="SM00256">
    <property type="entry name" value="FBOX"/>
    <property type="match status" value="1"/>
</dbReference>
<dbReference type="Proteomes" id="UP001314205">
    <property type="component" value="Unassembled WGS sequence"/>
</dbReference>
<evidence type="ECO:0000313" key="4">
    <source>
        <dbReference type="Proteomes" id="UP001314205"/>
    </source>
</evidence>
<reference evidence="3 4" key="1">
    <citation type="submission" date="2023-11" db="EMBL/GenBank/DDBJ databases">
        <authorList>
            <person name="Hedman E."/>
            <person name="Englund M."/>
            <person name="Stromberg M."/>
            <person name="Nyberg Akerstrom W."/>
            <person name="Nylinder S."/>
            <person name="Jareborg N."/>
            <person name="Kallberg Y."/>
            <person name="Kronander E."/>
        </authorList>
    </citation>
    <scope>NUCLEOTIDE SEQUENCE [LARGE SCALE GENOMIC DNA]</scope>
</reference>
<dbReference type="SMART" id="SM00367">
    <property type="entry name" value="LRR_CC"/>
    <property type="match status" value="1"/>
</dbReference>
<feature type="domain" description="F-box" evidence="2">
    <location>
        <begin position="9"/>
        <end position="55"/>
    </location>
</feature>
<evidence type="ECO:0000259" key="2">
    <source>
        <dbReference type="PROSITE" id="PS50181"/>
    </source>
</evidence>
<organism evidence="3 4">
    <name type="scientific">Parnassius mnemosyne</name>
    <name type="common">clouded apollo</name>
    <dbReference type="NCBI Taxonomy" id="213953"/>
    <lineage>
        <taxon>Eukaryota</taxon>
        <taxon>Metazoa</taxon>
        <taxon>Ecdysozoa</taxon>
        <taxon>Arthropoda</taxon>
        <taxon>Hexapoda</taxon>
        <taxon>Insecta</taxon>
        <taxon>Pterygota</taxon>
        <taxon>Neoptera</taxon>
        <taxon>Endopterygota</taxon>
        <taxon>Lepidoptera</taxon>
        <taxon>Glossata</taxon>
        <taxon>Ditrysia</taxon>
        <taxon>Papilionoidea</taxon>
        <taxon>Papilionidae</taxon>
        <taxon>Parnassiinae</taxon>
        <taxon>Parnassini</taxon>
        <taxon>Parnassius</taxon>
        <taxon>Driopa</taxon>
    </lineage>
</organism>
<dbReference type="PANTHER" id="PTHR20933:SF4">
    <property type="entry name" value="F-BOX INVOLVED IN POLYQ PATHOGENESIS, ISOFORM A"/>
    <property type="match status" value="1"/>
</dbReference>
<dbReference type="InterPro" id="IPR036047">
    <property type="entry name" value="F-box-like_dom_sf"/>
</dbReference>
<dbReference type="PROSITE" id="PS50181">
    <property type="entry name" value="FBOX"/>
    <property type="match status" value="1"/>
</dbReference>
<comment type="caution">
    <text evidence="3">The sequence shown here is derived from an EMBL/GenBank/DDBJ whole genome shotgun (WGS) entry which is preliminary data.</text>
</comment>
<dbReference type="GO" id="GO:0031398">
    <property type="term" value="P:positive regulation of protein ubiquitination"/>
    <property type="evidence" value="ECO:0007669"/>
    <property type="project" value="TreeGrafter"/>
</dbReference>
<accession>A0AAV1KBR2</accession>
<proteinExistence type="predicted"/>
<name>A0AAV1KBR2_9NEOP</name>
<protein>
    <recommendedName>
        <fullName evidence="2">F-box domain-containing protein</fullName>
    </recommendedName>
</protein>
<sequence>MTAWDKEASEGIGVLPDEIILYVFKFLPLETLLICEKVCRHWRKLAHDTTLWRHFVIIYSGKPGQSEVSEKNLEIICSHSQIIFCLKLQYLYNYQDIKSIMEKCCNLVSIELVMCRLCKEFEDDIKKWPNLKKINLKNSLVLSNEDLVIYYDQFKDLNFLALSDFGLSLANCNSLLNCQYLNHILIEKIKNLSLDYMKELILSKQTSIITLHIYGGDSIDDHCLQLLSQCSLLKDLAIIRCENLTDKGFISLVNLNEIKHLQIWNNLNFSELVLLQTLSSPNMKVLQSLSLSRIINVSPVIVDTISEYYKNLKFLALYQCPRIINTDYEKQLKSKFRNIEVVLY</sequence>
<dbReference type="Gene3D" id="1.20.1280.50">
    <property type="match status" value="1"/>
</dbReference>
<evidence type="ECO:0000256" key="1">
    <source>
        <dbReference type="ARBA" id="ARBA00022786"/>
    </source>
</evidence>
<dbReference type="EMBL" id="CAVLGL010000002">
    <property type="protein sequence ID" value="CAK1579367.1"/>
    <property type="molecule type" value="Genomic_DNA"/>
</dbReference>
<dbReference type="InterPro" id="IPR001810">
    <property type="entry name" value="F-box_dom"/>
</dbReference>
<dbReference type="PANTHER" id="PTHR20933">
    <property type="entry name" value="F-BOX ONLY PROTEIN 33"/>
    <property type="match status" value="1"/>
</dbReference>
<dbReference type="Gene3D" id="3.80.10.10">
    <property type="entry name" value="Ribonuclease Inhibitor"/>
    <property type="match status" value="1"/>
</dbReference>
<keyword evidence="4" id="KW-1185">Reference proteome</keyword>
<gene>
    <name evidence="3" type="ORF">PARMNEM_LOCUS1325</name>
</gene>
<keyword evidence="1" id="KW-0833">Ubl conjugation pathway</keyword>